<dbReference type="Proteomes" id="UP000234505">
    <property type="component" value="Unassembled WGS sequence"/>
</dbReference>
<dbReference type="NCBIfam" id="NF033679">
    <property type="entry name" value="DNRLRE_dom"/>
    <property type="match status" value="1"/>
</dbReference>
<organism evidence="5 6">
    <name type="scientific">Klebsiella michiganensis</name>
    <dbReference type="NCBI Taxonomy" id="1134687"/>
    <lineage>
        <taxon>Bacteria</taxon>
        <taxon>Pseudomonadati</taxon>
        <taxon>Pseudomonadota</taxon>
        <taxon>Gammaproteobacteria</taxon>
        <taxon>Enterobacterales</taxon>
        <taxon>Enterobacteriaceae</taxon>
        <taxon>Klebsiella/Raoultella group</taxon>
        <taxon>Klebsiella</taxon>
    </lineage>
</organism>
<evidence type="ECO:0000259" key="4">
    <source>
        <dbReference type="Pfam" id="PF24517"/>
    </source>
</evidence>
<evidence type="ECO:0000256" key="3">
    <source>
        <dbReference type="ARBA" id="ARBA00022729"/>
    </source>
</evidence>
<dbReference type="EMBL" id="PIDS01001380">
    <property type="protein sequence ID" value="PLL23684.1"/>
    <property type="molecule type" value="Genomic_DNA"/>
</dbReference>
<evidence type="ECO:0000256" key="1">
    <source>
        <dbReference type="ARBA" id="ARBA00004613"/>
    </source>
</evidence>
<accession>A0A2J4PXY9</accession>
<comment type="caution">
    <text evidence="5">The sequence shown here is derived from an EMBL/GenBank/DDBJ whole genome shotgun (WGS) entry which is preliminary data.</text>
</comment>
<dbReference type="GO" id="GO:0005576">
    <property type="term" value="C:extracellular region"/>
    <property type="evidence" value="ECO:0007669"/>
    <property type="project" value="UniProtKB-SubCell"/>
</dbReference>
<reference evidence="5 6" key="1">
    <citation type="submission" date="2017-11" db="EMBL/GenBank/DDBJ databases">
        <authorList>
            <person name="Han C.G."/>
        </authorList>
    </citation>
    <scope>NUCLEOTIDE SEQUENCE [LARGE SCALE GENOMIC DNA]</scope>
    <source>
        <strain evidence="5 6">A11</strain>
    </source>
</reference>
<dbReference type="InterPro" id="IPR055372">
    <property type="entry name" value="CBM96"/>
</dbReference>
<evidence type="ECO:0000313" key="6">
    <source>
        <dbReference type="Proteomes" id="UP000234505"/>
    </source>
</evidence>
<evidence type="ECO:0000256" key="2">
    <source>
        <dbReference type="ARBA" id="ARBA00022525"/>
    </source>
</evidence>
<proteinExistence type="predicted"/>
<gene>
    <name evidence="5" type="ORF">CWN50_28110</name>
</gene>
<dbReference type="AlphaFoldDB" id="A0A2J4PXY9"/>
<keyword evidence="2" id="KW-0964">Secreted</keyword>
<protein>
    <recommendedName>
        <fullName evidence="4">Carbohydrate-binding module family 96 domain-containing protein</fullName>
    </recommendedName>
</protein>
<comment type="subcellular location">
    <subcellularLocation>
        <location evidence="1">Secreted</location>
    </subcellularLocation>
</comment>
<sequence length="188" mass="20974">RGIDCGSAVPYRFTTVKENALVDSTVPTVAHAAPENLVVSDNWQNGGRTHNPETMTLVKFPIPPLPQGQDASLFKYQLRIYGGKVETNGADQIFFYPASNDWSANSVTWNHRPPCNYSSEASLYLNSKREYRMVDVDKAVRKALAEGKTEISWYIGGDRQGNRYHFDPAGAKQGPMLMLMGFKNTPEI</sequence>
<feature type="domain" description="Carbohydrate-binding module family 96" evidence="4">
    <location>
        <begin position="15"/>
        <end position="179"/>
    </location>
</feature>
<evidence type="ECO:0000313" key="5">
    <source>
        <dbReference type="EMBL" id="PLL23684.1"/>
    </source>
</evidence>
<feature type="non-terminal residue" evidence="5">
    <location>
        <position position="1"/>
    </location>
</feature>
<dbReference type="Pfam" id="PF24517">
    <property type="entry name" value="CBM96"/>
    <property type="match status" value="1"/>
</dbReference>
<name>A0A2J4PXY9_9ENTR</name>
<keyword evidence="3" id="KW-0732">Signal</keyword>
<reference evidence="5 6" key="2">
    <citation type="submission" date="2018-01" db="EMBL/GenBank/DDBJ databases">
        <title>Genomic study of Klebsiella pneumoniae.</title>
        <authorList>
            <person name="Yang Y."/>
            <person name="Bicalho R."/>
        </authorList>
    </citation>
    <scope>NUCLEOTIDE SEQUENCE [LARGE SCALE GENOMIC DNA]</scope>
    <source>
        <strain evidence="5 6">A11</strain>
    </source>
</reference>